<dbReference type="PROSITE" id="PS01053">
    <property type="entry name" value="ARGINASE_1"/>
    <property type="match status" value="1"/>
</dbReference>
<dbReference type="InterPro" id="IPR023696">
    <property type="entry name" value="Ureohydrolase_dom_sf"/>
</dbReference>
<gene>
    <name evidence="6" type="ORF">M427DRAFT_313390</name>
</gene>
<dbReference type="Pfam" id="PF00491">
    <property type="entry name" value="Arginase"/>
    <property type="match status" value="1"/>
</dbReference>
<dbReference type="EMBL" id="KQ965733">
    <property type="protein sequence ID" value="KXS21194.1"/>
    <property type="molecule type" value="Genomic_DNA"/>
</dbReference>
<dbReference type="GO" id="GO:0046872">
    <property type="term" value="F:metal ion binding"/>
    <property type="evidence" value="ECO:0007669"/>
    <property type="project" value="UniProtKB-KW"/>
</dbReference>
<dbReference type="STRING" id="1344416.A0A139AWW5"/>
<protein>
    <submittedName>
        <fullName evidence="6">Arginase/deacetylase</fullName>
    </submittedName>
</protein>
<evidence type="ECO:0000313" key="6">
    <source>
        <dbReference type="EMBL" id="KXS21194.1"/>
    </source>
</evidence>
<keyword evidence="3 5" id="KW-0378">Hydrolase</keyword>
<evidence type="ECO:0000256" key="3">
    <source>
        <dbReference type="ARBA" id="ARBA00022801"/>
    </source>
</evidence>
<dbReference type="SUPFAM" id="SSF52768">
    <property type="entry name" value="Arginase/deacetylase"/>
    <property type="match status" value="1"/>
</dbReference>
<dbReference type="PIRSF" id="PIRSF036979">
    <property type="entry name" value="Arginase"/>
    <property type="match status" value="1"/>
</dbReference>
<evidence type="ECO:0000256" key="4">
    <source>
        <dbReference type="PIRSR" id="PIRSR036979-1"/>
    </source>
</evidence>
<feature type="binding site" evidence="4">
    <location>
        <position position="120"/>
    </location>
    <ligand>
        <name>Mn(2+)</name>
        <dbReference type="ChEBI" id="CHEBI:29035"/>
        <label>1</label>
    </ligand>
</feature>
<keyword evidence="4" id="KW-0464">Manganese</keyword>
<sequence>MPLLKCIDENAEKFDIGVLGIPFDTAVTYRPGARFGPAAIRTGSRRIQYAKGYDTNWGFSPFSQWAKVVDCGDLPITGFSNTKAYDQMYRGYLHLITRPPRHTFPGVVTHPRYVTFGGDHSISYPILKALHEVYGPIAVLHFDSHLDTWRAPASATKEEELHHGTMFWHAWRDGLTQHGKNVHVGIRTRLVDEGDYADDKKFGWKIIEFVEYYKLGIDGIIREIKETIGEAPCYLSLDIDVVNPGEAPATGTIEPGGFLAREIQAILRGLNGLNIVGADVVEVAPVYDHAEITATLAANLAFDMLATMVKRPVAIKADAVTHVEL</sequence>
<keyword evidence="2 4" id="KW-0479">Metal-binding</keyword>
<keyword evidence="7" id="KW-1185">Reference proteome</keyword>
<feature type="binding site" evidence="4">
    <location>
        <position position="147"/>
    </location>
    <ligand>
        <name>Mn(2+)</name>
        <dbReference type="ChEBI" id="CHEBI:29035"/>
        <label>1</label>
    </ligand>
</feature>
<dbReference type="GO" id="GO:0033389">
    <property type="term" value="P:putrescine biosynthetic process from arginine, via agmatine"/>
    <property type="evidence" value="ECO:0007669"/>
    <property type="project" value="TreeGrafter"/>
</dbReference>
<comment type="similarity">
    <text evidence="1">Belongs to the arginase family. Agmatinase subfamily.</text>
</comment>
<dbReference type="InterPro" id="IPR006035">
    <property type="entry name" value="Ureohydrolase"/>
</dbReference>
<dbReference type="PANTHER" id="PTHR11358">
    <property type="entry name" value="ARGINASE/AGMATINASE"/>
    <property type="match status" value="1"/>
</dbReference>
<dbReference type="InterPro" id="IPR005925">
    <property type="entry name" value="Agmatinase-rel"/>
</dbReference>
<name>A0A139AWW5_GONPJ</name>
<organism evidence="6 7">
    <name type="scientific">Gonapodya prolifera (strain JEL478)</name>
    <name type="common">Monoblepharis prolifera</name>
    <dbReference type="NCBI Taxonomy" id="1344416"/>
    <lineage>
        <taxon>Eukaryota</taxon>
        <taxon>Fungi</taxon>
        <taxon>Fungi incertae sedis</taxon>
        <taxon>Chytridiomycota</taxon>
        <taxon>Chytridiomycota incertae sedis</taxon>
        <taxon>Monoblepharidomycetes</taxon>
        <taxon>Monoblepharidales</taxon>
        <taxon>Gonapodyaceae</taxon>
        <taxon>Gonapodya</taxon>
    </lineage>
</organism>
<dbReference type="PROSITE" id="PS51409">
    <property type="entry name" value="ARGINASE_2"/>
    <property type="match status" value="1"/>
</dbReference>
<dbReference type="AlphaFoldDB" id="A0A139AWW5"/>
<feature type="binding site" evidence="4">
    <location>
        <position position="143"/>
    </location>
    <ligand>
        <name>Mn(2+)</name>
        <dbReference type="ChEBI" id="CHEBI:29035"/>
        <label>1</label>
    </ligand>
</feature>
<feature type="binding site" evidence="4">
    <location>
        <position position="238"/>
    </location>
    <ligand>
        <name>Mn(2+)</name>
        <dbReference type="ChEBI" id="CHEBI:29035"/>
        <label>1</label>
    </ligand>
</feature>
<evidence type="ECO:0000256" key="2">
    <source>
        <dbReference type="ARBA" id="ARBA00022723"/>
    </source>
</evidence>
<evidence type="ECO:0000256" key="1">
    <source>
        <dbReference type="ARBA" id="ARBA00009227"/>
    </source>
</evidence>
<dbReference type="Gene3D" id="3.40.800.10">
    <property type="entry name" value="Ureohydrolase domain"/>
    <property type="match status" value="1"/>
</dbReference>
<feature type="binding site" evidence="4">
    <location>
        <position position="145"/>
    </location>
    <ligand>
        <name>Mn(2+)</name>
        <dbReference type="ChEBI" id="CHEBI:29035"/>
        <label>1</label>
    </ligand>
</feature>
<evidence type="ECO:0000313" key="7">
    <source>
        <dbReference type="Proteomes" id="UP000070544"/>
    </source>
</evidence>
<reference evidence="6 7" key="1">
    <citation type="journal article" date="2015" name="Genome Biol. Evol.">
        <title>Phylogenomic analyses indicate that early fungi evolved digesting cell walls of algal ancestors of land plants.</title>
        <authorList>
            <person name="Chang Y."/>
            <person name="Wang S."/>
            <person name="Sekimoto S."/>
            <person name="Aerts A.L."/>
            <person name="Choi C."/>
            <person name="Clum A."/>
            <person name="LaButti K.M."/>
            <person name="Lindquist E.A."/>
            <person name="Yee Ngan C."/>
            <person name="Ohm R.A."/>
            <person name="Salamov A.A."/>
            <person name="Grigoriev I.V."/>
            <person name="Spatafora J.W."/>
            <person name="Berbee M.L."/>
        </authorList>
    </citation>
    <scope>NUCLEOTIDE SEQUENCE [LARGE SCALE GENOMIC DNA]</scope>
    <source>
        <strain evidence="6 7">JEL478</strain>
    </source>
</reference>
<evidence type="ECO:0000256" key="5">
    <source>
        <dbReference type="RuleBase" id="RU003684"/>
    </source>
</evidence>
<dbReference type="CDD" id="cd11592">
    <property type="entry name" value="Agmatinase_PAH"/>
    <property type="match status" value="1"/>
</dbReference>
<accession>A0A139AWW5</accession>
<feature type="binding site" evidence="4">
    <location>
        <position position="240"/>
    </location>
    <ligand>
        <name>Mn(2+)</name>
        <dbReference type="ChEBI" id="CHEBI:29035"/>
        <label>1</label>
    </ligand>
</feature>
<dbReference type="OMA" id="DQERITH"/>
<dbReference type="NCBIfam" id="TIGR01230">
    <property type="entry name" value="agmatinase"/>
    <property type="match status" value="1"/>
</dbReference>
<dbReference type="FunFam" id="3.40.800.10:FF:000014">
    <property type="entry name" value="Arginase family protein"/>
    <property type="match status" value="1"/>
</dbReference>
<dbReference type="OrthoDB" id="288726at2759"/>
<dbReference type="PRINTS" id="PR00116">
    <property type="entry name" value="ARGINASE"/>
</dbReference>
<dbReference type="InterPro" id="IPR020855">
    <property type="entry name" value="Ureohydrolase_Mn_BS"/>
</dbReference>
<dbReference type="GO" id="GO:0008783">
    <property type="term" value="F:agmatinase activity"/>
    <property type="evidence" value="ECO:0007669"/>
    <property type="project" value="TreeGrafter"/>
</dbReference>
<dbReference type="Proteomes" id="UP000070544">
    <property type="component" value="Unassembled WGS sequence"/>
</dbReference>
<proteinExistence type="inferred from homology"/>
<dbReference type="PANTHER" id="PTHR11358:SF26">
    <property type="entry name" value="GUANIDINO ACID HYDROLASE, MITOCHONDRIAL"/>
    <property type="match status" value="1"/>
</dbReference>
<comment type="cofactor">
    <cofactor evidence="4">
        <name>Mn(2+)</name>
        <dbReference type="ChEBI" id="CHEBI:29035"/>
    </cofactor>
    <text evidence="4">Binds 2 manganese ions per subunit.</text>
</comment>